<dbReference type="RefSeq" id="WP_380794567.1">
    <property type="nucleotide sequence ID" value="NZ_JBHTKR010000007.1"/>
</dbReference>
<evidence type="ECO:0000313" key="3">
    <source>
        <dbReference type="EMBL" id="MFD1196463.1"/>
    </source>
</evidence>
<protein>
    <submittedName>
        <fullName evidence="3">Xanthine dehydrogenase accessory protein XdhC</fullName>
    </submittedName>
</protein>
<dbReference type="NCBIfam" id="TIGR02964">
    <property type="entry name" value="xanthine_xdhC"/>
    <property type="match status" value="1"/>
</dbReference>
<evidence type="ECO:0000259" key="1">
    <source>
        <dbReference type="Pfam" id="PF02625"/>
    </source>
</evidence>
<evidence type="ECO:0000259" key="2">
    <source>
        <dbReference type="Pfam" id="PF13478"/>
    </source>
</evidence>
<dbReference type="InterPro" id="IPR052698">
    <property type="entry name" value="MoCofactor_Util/Proc"/>
</dbReference>
<organism evidence="3 4">
    <name type="scientific">Seohaeicola saemankumensis</name>
    <dbReference type="NCBI Taxonomy" id="481181"/>
    <lineage>
        <taxon>Bacteria</taxon>
        <taxon>Pseudomonadati</taxon>
        <taxon>Pseudomonadota</taxon>
        <taxon>Alphaproteobacteria</taxon>
        <taxon>Rhodobacterales</taxon>
        <taxon>Roseobacteraceae</taxon>
        <taxon>Seohaeicola</taxon>
    </lineage>
</organism>
<dbReference type="InterPro" id="IPR027051">
    <property type="entry name" value="XdhC_Rossmann_dom"/>
</dbReference>
<sequence>MGFDLAELTTAVTGHGRVARVVIAQVRGSSPREVGAAMLVWPEGQSGTIGGGALEHQAAQAARAMLAGGPASRLSRHALGPDLGQCCGGSVQLLSEVYDAVALEVLEGHEVIARPVTQGTQGTQTPLAVQRLLHRARAQGQRPAPQLIEGWMVESLARASVPLWIWGAGHVGRALVATLSPLPDLAITWVDTHPERFPAQNPWGVTILPAAEPARLVPHAPKDAHHLILTYSHALDLALCHGLLEHGFASAGLIGSATKWARFRSRLQALGHACAHIARIRCPIGAPTLGKHPQAIAIGVAASLMNGLAAETDRKERSA</sequence>
<name>A0ABW3THG5_9RHOB</name>
<dbReference type="EMBL" id="JBHTKR010000007">
    <property type="protein sequence ID" value="MFD1196463.1"/>
    <property type="molecule type" value="Genomic_DNA"/>
</dbReference>
<keyword evidence="4" id="KW-1185">Reference proteome</keyword>
<evidence type="ECO:0000313" key="4">
    <source>
        <dbReference type="Proteomes" id="UP001597151"/>
    </source>
</evidence>
<dbReference type="PANTHER" id="PTHR30388">
    <property type="entry name" value="ALDEHYDE OXIDOREDUCTASE MOLYBDENUM COFACTOR ASSEMBLY PROTEIN"/>
    <property type="match status" value="1"/>
</dbReference>
<dbReference type="InterPro" id="IPR014308">
    <property type="entry name" value="Xanthine_DH_XdhC"/>
</dbReference>
<gene>
    <name evidence="3" type="primary">xdhC</name>
    <name evidence="3" type="ORF">ACFQ3C_17455</name>
</gene>
<dbReference type="PANTHER" id="PTHR30388:SF6">
    <property type="entry name" value="XANTHINE DEHYDROGENASE SUBUNIT A-RELATED"/>
    <property type="match status" value="1"/>
</dbReference>
<dbReference type="Pfam" id="PF13478">
    <property type="entry name" value="XdhC_C"/>
    <property type="match status" value="1"/>
</dbReference>
<accession>A0ABW3THG5</accession>
<reference evidence="4" key="1">
    <citation type="journal article" date="2019" name="Int. J. Syst. Evol. Microbiol.">
        <title>The Global Catalogue of Microorganisms (GCM) 10K type strain sequencing project: providing services to taxonomists for standard genome sequencing and annotation.</title>
        <authorList>
            <consortium name="The Broad Institute Genomics Platform"/>
            <consortium name="The Broad Institute Genome Sequencing Center for Infectious Disease"/>
            <person name="Wu L."/>
            <person name="Ma J."/>
        </authorList>
    </citation>
    <scope>NUCLEOTIDE SEQUENCE [LARGE SCALE GENOMIC DNA]</scope>
    <source>
        <strain evidence="4">CCUG 55328</strain>
    </source>
</reference>
<dbReference type="InterPro" id="IPR003777">
    <property type="entry name" value="XdhC_CoxI"/>
</dbReference>
<dbReference type="Proteomes" id="UP001597151">
    <property type="component" value="Unassembled WGS sequence"/>
</dbReference>
<dbReference type="Pfam" id="PF02625">
    <property type="entry name" value="XdhC_CoxI"/>
    <property type="match status" value="1"/>
</dbReference>
<proteinExistence type="predicted"/>
<feature type="domain" description="XdhC- CoxI" evidence="1">
    <location>
        <begin position="15"/>
        <end position="71"/>
    </location>
</feature>
<feature type="domain" description="XdhC Rossmann" evidence="2">
    <location>
        <begin position="163"/>
        <end position="303"/>
    </location>
</feature>
<comment type="caution">
    <text evidence="3">The sequence shown here is derived from an EMBL/GenBank/DDBJ whole genome shotgun (WGS) entry which is preliminary data.</text>
</comment>
<dbReference type="Gene3D" id="3.40.50.720">
    <property type="entry name" value="NAD(P)-binding Rossmann-like Domain"/>
    <property type="match status" value="1"/>
</dbReference>